<gene>
    <name evidence="1" type="ORF">CEUTPL_LOCUS5202</name>
</gene>
<accession>A0A9N9MGW5</accession>
<proteinExistence type="predicted"/>
<organism evidence="1 2">
    <name type="scientific">Ceutorhynchus assimilis</name>
    <name type="common">cabbage seed weevil</name>
    <dbReference type="NCBI Taxonomy" id="467358"/>
    <lineage>
        <taxon>Eukaryota</taxon>
        <taxon>Metazoa</taxon>
        <taxon>Ecdysozoa</taxon>
        <taxon>Arthropoda</taxon>
        <taxon>Hexapoda</taxon>
        <taxon>Insecta</taxon>
        <taxon>Pterygota</taxon>
        <taxon>Neoptera</taxon>
        <taxon>Endopterygota</taxon>
        <taxon>Coleoptera</taxon>
        <taxon>Polyphaga</taxon>
        <taxon>Cucujiformia</taxon>
        <taxon>Curculionidae</taxon>
        <taxon>Ceutorhynchinae</taxon>
        <taxon>Ceutorhynchus</taxon>
    </lineage>
</organism>
<evidence type="ECO:0000313" key="1">
    <source>
        <dbReference type="EMBL" id="CAG9764565.1"/>
    </source>
</evidence>
<sequence>MEKGLSIWADGEYVLAQWNRIFYRAIMLDLNISGEMVVLFDSYDIEDEIDHKDMLKYYRKDKNYVKKLGSNNVPDKDAKFEANQTTK</sequence>
<dbReference type="EMBL" id="OU892278">
    <property type="protein sequence ID" value="CAG9764565.1"/>
    <property type="molecule type" value="Genomic_DNA"/>
</dbReference>
<evidence type="ECO:0000313" key="2">
    <source>
        <dbReference type="Proteomes" id="UP001152799"/>
    </source>
</evidence>
<reference evidence="1" key="1">
    <citation type="submission" date="2022-01" db="EMBL/GenBank/DDBJ databases">
        <authorList>
            <person name="King R."/>
        </authorList>
    </citation>
    <scope>NUCLEOTIDE SEQUENCE</scope>
</reference>
<dbReference type="SUPFAM" id="SSF63748">
    <property type="entry name" value="Tudor/PWWP/MBT"/>
    <property type="match status" value="1"/>
</dbReference>
<name>A0A9N9MGW5_9CUCU</name>
<protein>
    <submittedName>
        <fullName evidence="1">Uncharacterized protein</fullName>
    </submittedName>
</protein>
<dbReference type="AlphaFoldDB" id="A0A9N9MGW5"/>
<dbReference type="Proteomes" id="UP001152799">
    <property type="component" value="Chromosome 2"/>
</dbReference>
<keyword evidence="2" id="KW-1185">Reference proteome</keyword>
<dbReference type="OrthoDB" id="197400at2759"/>